<keyword evidence="1" id="KW-0547">Nucleotide-binding</keyword>
<dbReference type="SUPFAM" id="SSF52540">
    <property type="entry name" value="P-loop containing nucleoside triphosphate hydrolases"/>
    <property type="match status" value="1"/>
</dbReference>
<dbReference type="PROSITE" id="PS00622">
    <property type="entry name" value="HTH_LUXR_1"/>
    <property type="match status" value="1"/>
</dbReference>
<dbReference type="GO" id="GO:0003677">
    <property type="term" value="F:DNA binding"/>
    <property type="evidence" value="ECO:0007669"/>
    <property type="project" value="InterPro"/>
</dbReference>
<dbReference type="GO" id="GO:0006355">
    <property type="term" value="P:regulation of DNA-templated transcription"/>
    <property type="evidence" value="ECO:0007669"/>
    <property type="project" value="InterPro"/>
</dbReference>
<dbReference type="GO" id="GO:0004016">
    <property type="term" value="F:adenylate cyclase activity"/>
    <property type="evidence" value="ECO:0007669"/>
    <property type="project" value="TreeGrafter"/>
</dbReference>
<dbReference type="PRINTS" id="PR00038">
    <property type="entry name" value="HTHLUXR"/>
</dbReference>
<dbReference type="CDD" id="cd06170">
    <property type="entry name" value="LuxR_C_like"/>
    <property type="match status" value="1"/>
</dbReference>
<accession>A0A2W2DAG4</accession>
<dbReference type="SUPFAM" id="SSF46894">
    <property type="entry name" value="C-terminal effector domain of the bipartite response regulators"/>
    <property type="match status" value="1"/>
</dbReference>
<dbReference type="Gene3D" id="3.40.50.300">
    <property type="entry name" value="P-loop containing nucleotide triphosphate hydrolases"/>
    <property type="match status" value="1"/>
</dbReference>
<dbReference type="InterPro" id="IPR041664">
    <property type="entry name" value="AAA_16"/>
</dbReference>
<dbReference type="RefSeq" id="WP_111241304.1">
    <property type="nucleotide sequence ID" value="NZ_AP023358.1"/>
</dbReference>
<name>A0A2W2DAG4_9ACTN</name>
<dbReference type="SMART" id="SM00382">
    <property type="entry name" value="AAA"/>
    <property type="match status" value="1"/>
</dbReference>
<organism evidence="3 4">
    <name type="scientific">Micromonospora endophytica</name>
    <dbReference type="NCBI Taxonomy" id="515350"/>
    <lineage>
        <taxon>Bacteria</taxon>
        <taxon>Bacillati</taxon>
        <taxon>Actinomycetota</taxon>
        <taxon>Actinomycetes</taxon>
        <taxon>Micromonosporales</taxon>
        <taxon>Micromonosporaceae</taxon>
        <taxon>Micromonospora</taxon>
    </lineage>
</organism>
<dbReference type="PANTHER" id="PTHR16305">
    <property type="entry name" value="TESTICULAR SOLUBLE ADENYLYL CYCLASE"/>
    <property type="match status" value="1"/>
</dbReference>
<dbReference type="InterPro" id="IPR003593">
    <property type="entry name" value="AAA+_ATPase"/>
</dbReference>
<dbReference type="PROSITE" id="PS50043">
    <property type="entry name" value="HTH_LUXR_2"/>
    <property type="match status" value="1"/>
</dbReference>
<evidence type="ECO:0000313" key="4">
    <source>
        <dbReference type="Proteomes" id="UP000248627"/>
    </source>
</evidence>
<evidence type="ECO:0000256" key="1">
    <source>
        <dbReference type="ARBA" id="ARBA00022741"/>
    </source>
</evidence>
<dbReference type="InterPro" id="IPR016032">
    <property type="entry name" value="Sig_transdc_resp-reg_C-effctor"/>
</dbReference>
<keyword evidence="2" id="KW-0067">ATP-binding</keyword>
<proteinExistence type="predicted"/>
<reference evidence="3 4" key="1">
    <citation type="submission" date="2018-01" db="EMBL/GenBank/DDBJ databases">
        <title>Draft genome sequence of Jishengella endophytica.</title>
        <authorList>
            <person name="Sahin N."/>
            <person name="Ay H."/>
            <person name="Saygin H."/>
        </authorList>
    </citation>
    <scope>NUCLEOTIDE SEQUENCE [LARGE SCALE GENOMIC DNA]</scope>
    <source>
        <strain evidence="3 4">DSM 45430</strain>
    </source>
</reference>
<dbReference type="OrthoDB" id="3514764at2"/>
<sequence length="907" mass="95963">MTDLLPGRDEELARLHALIRNGVAGRGGALLLRGPAGIGKTALLGRAVEAALAAGARVLTGSGAQAEYALGHSMLGQLLGPVAAEAARFAILEDLLRDAGSAAAPYAVARATLELTTTLAEQAPVVLVVDDLHHADPTSTVVLSFVGRRIASDPVVLIGAYRDDSESHPAFAADIPTIALPPLDPSAADRILRAHAPHLNAAGRHRILRESGGNPLALAELARTPDRSPSSTAPDEVPLTERLTQTFAARAAALPTPTRQALVVAALGDGGLDEVLTAASAVAGHPVDQSDLEAAAAARIIEPLDARQPVRFRHPLIRSAISQTADAQVRRSCHRALATLTADRPERRAWHRAAAADEPDERIATDLENAAHPMRDRGSGAVAHRMFLRAAELTVAPDRRQRRLMAALVAAADLGDAQEVGRLFRLIEPSRLDAPSRLLLTLLRGSYLEGGWGTEAEVSIMTETAAAVATDYEQALVSIGEVATRFYWSGDLSDPLRAALADIVDRLPIPADDPRRLHAEAMLKPVERGASVLRRLRGVDTSALGPVGLYQVGLAAQVAGDLSLSLRLQARAIAALRDSGQLTLLVHLLTSQSLAALLLGDARLAAACADEATRLAPDTGQPLSVPVGQILGAAAAGLRGDVAAAETLAAEAEQILMPLDAVEVLILVRLARGITALGGKRPEEAYEQLRAICTAGAPGFHVHFRLFLVEYLAEAAVRAGRHEELDALVRELAPVAEQSGFPALVAGLRYAAAVRADDERADEAFHQALSADEVGAAGRAHLQLAYGRSLRRRRRLPESRQQLRAAMRTYDALGLGPWSELARAQLRASGERVAAPQAGGVDRLTPQEMQIAALAAQGFTNRDIGQRLYLSPRTIGSHLYRVFPKLGITSRTELAQVLGATVAEFSR</sequence>
<dbReference type="Gene3D" id="1.10.10.10">
    <property type="entry name" value="Winged helix-like DNA-binding domain superfamily/Winged helix DNA-binding domain"/>
    <property type="match status" value="1"/>
</dbReference>
<protein>
    <submittedName>
        <fullName evidence="3">LuxR family transcriptional regulator</fullName>
    </submittedName>
</protein>
<dbReference type="AlphaFoldDB" id="A0A2W2DAG4"/>
<dbReference type="Pfam" id="PF13191">
    <property type="entry name" value="AAA_16"/>
    <property type="match status" value="1"/>
</dbReference>
<evidence type="ECO:0000256" key="2">
    <source>
        <dbReference type="ARBA" id="ARBA00022840"/>
    </source>
</evidence>
<dbReference type="PANTHER" id="PTHR16305:SF35">
    <property type="entry name" value="TRANSCRIPTIONAL ACTIVATOR DOMAIN"/>
    <property type="match status" value="1"/>
</dbReference>
<dbReference type="InterPro" id="IPR000792">
    <property type="entry name" value="Tscrpt_reg_LuxR_C"/>
</dbReference>
<dbReference type="GO" id="GO:0005737">
    <property type="term" value="C:cytoplasm"/>
    <property type="evidence" value="ECO:0007669"/>
    <property type="project" value="TreeGrafter"/>
</dbReference>
<dbReference type="InterPro" id="IPR036388">
    <property type="entry name" value="WH-like_DNA-bd_sf"/>
</dbReference>
<dbReference type="Proteomes" id="UP000248627">
    <property type="component" value="Unassembled WGS sequence"/>
</dbReference>
<comment type="caution">
    <text evidence="3">The sequence shown here is derived from an EMBL/GenBank/DDBJ whole genome shotgun (WGS) entry which is preliminary data.</text>
</comment>
<keyword evidence="4" id="KW-1185">Reference proteome</keyword>
<gene>
    <name evidence="3" type="ORF">C1I93_01220</name>
</gene>
<evidence type="ECO:0000313" key="3">
    <source>
        <dbReference type="EMBL" id="PZG00919.1"/>
    </source>
</evidence>
<dbReference type="EMBL" id="POTX01000003">
    <property type="protein sequence ID" value="PZG00919.1"/>
    <property type="molecule type" value="Genomic_DNA"/>
</dbReference>
<dbReference type="GO" id="GO:0005524">
    <property type="term" value="F:ATP binding"/>
    <property type="evidence" value="ECO:0007669"/>
    <property type="project" value="UniProtKB-KW"/>
</dbReference>
<dbReference type="InterPro" id="IPR027417">
    <property type="entry name" value="P-loop_NTPase"/>
</dbReference>
<dbReference type="SMART" id="SM00421">
    <property type="entry name" value="HTH_LUXR"/>
    <property type="match status" value="1"/>
</dbReference>
<dbReference type="Pfam" id="PF00196">
    <property type="entry name" value="GerE"/>
    <property type="match status" value="1"/>
</dbReference>